<dbReference type="Proteomes" id="UP000275408">
    <property type="component" value="Unassembled WGS sequence"/>
</dbReference>
<gene>
    <name evidence="2" type="ORF">pdam_00011072</name>
</gene>
<organism evidence="2 3">
    <name type="scientific">Pocillopora damicornis</name>
    <name type="common">Cauliflower coral</name>
    <name type="synonym">Millepora damicornis</name>
    <dbReference type="NCBI Taxonomy" id="46731"/>
    <lineage>
        <taxon>Eukaryota</taxon>
        <taxon>Metazoa</taxon>
        <taxon>Cnidaria</taxon>
        <taxon>Anthozoa</taxon>
        <taxon>Hexacorallia</taxon>
        <taxon>Scleractinia</taxon>
        <taxon>Astrocoeniina</taxon>
        <taxon>Pocilloporidae</taxon>
        <taxon>Pocillopora</taxon>
    </lineage>
</organism>
<protein>
    <submittedName>
        <fullName evidence="2">Uncharacterized protein</fullName>
    </submittedName>
</protein>
<dbReference type="EMBL" id="RCHS01000763">
    <property type="protein sequence ID" value="RMX56929.1"/>
    <property type="molecule type" value="Genomic_DNA"/>
</dbReference>
<evidence type="ECO:0000313" key="2">
    <source>
        <dbReference type="EMBL" id="RMX56929.1"/>
    </source>
</evidence>
<evidence type="ECO:0000256" key="1">
    <source>
        <dbReference type="SAM" id="MobiDB-lite"/>
    </source>
</evidence>
<evidence type="ECO:0000313" key="3">
    <source>
        <dbReference type="Proteomes" id="UP000275408"/>
    </source>
</evidence>
<dbReference type="OrthoDB" id="5985658at2759"/>
<accession>A0A3M6UTK3</accession>
<reference evidence="2 3" key="1">
    <citation type="journal article" date="2018" name="Sci. Rep.">
        <title>Comparative analysis of the Pocillopora damicornis genome highlights role of immune system in coral evolution.</title>
        <authorList>
            <person name="Cunning R."/>
            <person name="Bay R.A."/>
            <person name="Gillette P."/>
            <person name="Baker A.C."/>
            <person name="Traylor-Knowles N."/>
        </authorList>
    </citation>
    <scope>NUCLEOTIDE SEQUENCE [LARGE SCALE GENOMIC DNA]</scope>
    <source>
        <strain evidence="2">RSMAS</strain>
        <tissue evidence="2">Whole animal</tissue>
    </source>
</reference>
<proteinExistence type="predicted"/>
<name>A0A3M6UTK3_POCDA</name>
<feature type="region of interest" description="Disordered" evidence="1">
    <location>
        <begin position="155"/>
        <end position="174"/>
    </location>
</feature>
<comment type="caution">
    <text evidence="2">The sequence shown here is derived from an EMBL/GenBank/DDBJ whole genome shotgun (WGS) entry which is preliminary data.</text>
</comment>
<keyword evidence="3" id="KW-1185">Reference proteome</keyword>
<dbReference type="AlphaFoldDB" id="A0A3M6UTK3"/>
<sequence>MTSVTASNTNWMLFVSVAHIFKLKLNVCSSFLIRNAQQVQFLRLLIYNAAREGAQQFIEMILSTSAGRLVFNAYKDSPPLPEVVAKDHGHNETACYLEGMTKRFSVEISASKEYPNEINWSELAQAAAEEAQKCNAENESCHLISDLSKDAGYLGDLETSSSEPHSLGSEDDISIASKRGTSLKTKTSTIDSNHNFESCQLSCSSAHFPVFPSIPQIKYFYKSKPVLTRKITEINSGESDPG</sequence>